<accession>A0A3M7QUG4</accession>
<dbReference type="EMBL" id="REGN01005098">
    <property type="protein sequence ID" value="RNA14859.1"/>
    <property type="molecule type" value="Genomic_DNA"/>
</dbReference>
<name>A0A3M7QUG4_BRAPC</name>
<sequence length="118" mass="14328">MIRKTSLDFDQHLIRNSNTERKKFLFEKRKFKHHGQMVFFFNLDDEIISNKIYYIDLIINLPLARILKKKQKKVRKKSKSRPDKGLLKKKIEKFSTLLYLLTLVHEDFKCTSHESLFR</sequence>
<organism evidence="1 2">
    <name type="scientific">Brachionus plicatilis</name>
    <name type="common">Marine rotifer</name>
    <name type="synonym">Brachionus muelleri</name>
    <dbReference type="NCBI Taxonomy" id="10195"/>
    <lineage>
        <taxon>Eukaryota</taxon>
        <taxon>Metazoa</taxon>
        <taxon>Spiralia</taxon>
        <taxon>Gnathifera</taxon>
        <taxon>Rotifera</taxon>
        <taxon>Eurotatoria</taxon>
        <taxon>Monogononta</taxon>
        <taxon>Pseudotrocha</taxon>
        <taxon>Ploima</taxon>
        <taxon>Brachionidae</taxon>
        <taxon>Brachionus</taxon>
    </lineage>
</organism>
<gene>
    <name evidence="1" type="ORF">BpHYR1_030005</name>
</gene>
<evidence type="ECO:0000313" key="1">
    <source>
        <dbReference type="EMBL" id="RNA14859.1"/>
    </source>
</evidence>
<comment type="caution">
    <text evidence="1">The sequence shown here is derived from an EMBL/GenBank/DDBJ whole genome shotgun (WGS) entry which is preliminary data.</text>
</comment>
<evidence type="ECO:0000313" key="2">
    <source>
        <dbReference type="Proteomes" id="UP000276133"/>
    </source>
</evidence>
<keyword evidence="2" id="KW-1185">Reference proteome</keyword>
<dbReference type="AlphaFoldDB" id="A0A3M7QUG4"/>
<protein>
    <submittedName>
        <fullName evidence="1">Uncharacterized protein</fullName>
    </submittedName>
</protein>
<proteinExistence type="predicted"/>
<dbReference type="Proteomes" id="UP000276133">
    <property type="component" value="Unassembled WGS sequence"/>
</dbReference>
<reference evidence="1 2" key="1">
    <citation type="journal article" date="2018" name="Sci. Rep.">
        <title>Genomic signatures of local adaptation to the degree of environmental predictability in rotifers.</title>
        <authorList>
            <person name="Franch-Gras L."/>
            <person name="Hahn C."/>
            <person name="Garcia-Roger E.M."/>
            <person name="Carmona M.J."/>
            <person name="Serra M."/>
            <person name="Gomez A."/>
        </authorList>
    </citation>
    <scope>NUCLEOTIDE SEQUENCE [LARGE SCALE GENOMIC DNA]</scope>
    <source>
        <strain evidence="1">HYR1</strain>
    </source>
</reference>